<dbReference type="OrthoDB" id="1491782at2"/>
<dbReference type="RefSeq" id="WP_121201573.1">
    <property type="nucleotide sequence ID" value="NZ_RBKU01000001.1"/>
</dbReference>
<protein>
    <recommendedName>
        <fullName evidence="3">DUF4230 domain-containing protein</fullName>
    </recommendedName>
</protein>
<name>A0A495J945_9SPHI</name>
<gene>
    <name evidence="1" type="ORF">BDD43_5801</name>
</gene>
<evidence type="ECO:0008006" key="3">
    <source>
        <dbReference type="Google" id="ProtNLM"/>
    </source>
</evidence>
<organism evidence="1 2">
    <name type="scientific">Mucilaginibacter gracilis</name>
    <dbReference type="NCBI Taxonomy" id="423350"/>
    <lineage>
        <taxon>Bacteria</taxon>
        <taxon>Pseudomonadati</taxon>
        <taxon>Bacteroidota</taxon>
        <taxon>Sphingobacteriia</taxon>
        <taxon>Sphingobacteriales</taxon>
        <taxon>Sphingobacteriaceae</taxon>
        <taxon>Mucilaginibacter</taxon>
    </lineage>
</organism>
<accession>A0A495J945</accession>
<dbReference type="AlphaFoldDB" id="A0A495J945"/>
<dbReference type="EMBL" id="RBKU01000001">
    <property type="protein sequence ID" value="RKR85530.1"/>
    <property type="molecule type" value="Genomic_DNA"/>
</dbReference>
<reference evidence="1 2" key="1">
    <citation type="submission" date="2018-10" db="EMBL/GenBank/DDBJ databases">
        <title>Genomic Encyclopedia of Archaeal and Bacterial Type Strains, Phase II (KMG-II): from individual species to whole genera.</title>
        <authorList>
            <person name="Goeker M."/>
        </authorList>
    </citation>
    <scope>NUCLEOTIDE SEQUENCE [LARGE SCALE GENOMIC DNA]</scope>
    <source>
        <strain evidence="1 2">DSM 18602</strain>
    </source>
</reference>
<keyword evidence="2" id="KW-1185">Reference proteome</keyword>
<comment type="caution">
    <text evidence="1">The sequence shown here is derived from an EMBL/GenBank/DDBJ whole genome shotgun (WGS) entry which is preliminary data.</text>
</comment>
<sequence>MHIRKRYILVVLLVFVALGWLLRLKAVEIADNRQYNFSLQQLRGVTKLVIWEQGFLLNNIESQQRTYFKTFTSKESVSTTIFGKIGFHINLADSVHTIIERNKDTILVKAPLQITYVSLDLGTLQQVKETSIDPFVKVDKNEVIKHLDHKALEKYLPGAIANLRDKPLTSQQKQLSRLVGKPVKIILTSMPKASDWK</sequence>
<proteinExistence type="predicted"/>
<evidence type="ECO:0000313" key="1">
    <source>
        <dbReference type="EMBL" id="RKR85530.1"/>
    </source>
</evidence>
<evidence type="ECO:0000313" key="2">
    <source>
        <dbReference type="Proteomes" id="UP000268007"/>
    </source>
</evidence>
<dbReference type="Proteomes" id="UP000268007">
    <property type="component" value="Unassembled WGS sequence"/>
</dbReference>